<dbReference type="AlphaFoldDB" id="A0A1I5GCK9"/>
<gene>
    <name evidence="6" type="ORF">SAMN05216207_104518</name>
</gene>
<accession>A0A1I5GCK9</accession>
<evidence type="ECO:0000256" key="1">
    <source>
        <dbReference type="ARBA" id="ARBA00023015"/>
    </source>
</evidence>
<dbReference type="Pfam" id="PF00196">
    <property type="entry name" value="GerE"/>
    <property type="match status" value="1"/>
</dbReference>
<evidence type="ECO:0000256" key="3">
    <source>
        <dbReference type="ARBA" id="ARBA00023163"/>
    </source>
</evidence>
<dbReference type="SMART" id="SM00421">
    <property type="entry name" value="HTH_LUXR"/>
    <property type="match status" value="1"/>
</dbReference>
<evidence type="ECO:0000313" key="7">
    <source>
        <dbReference type="Proteomes" id="UP000199614"/>
    </source>
</evidence>
<dbReference type="InterPro" id="IPR016032">
    <property type="entry name" value="Sig_transdc_resp-reg_C-effctor"/>
</dbReference>
<keyword evidence="2 6" id="KW-0238">DNA-binding</keyword>
<dbReference type="PRINTS" id="PR00038">
    <property type="entry name" value="HTHLUXR"/>
</dbReference>
<dbReference type="SUPFAM" id="SSF52172">
    <property type="entry name" value="CheY-like"/>
    <property type="match status" value="1"/>
</dbReference>
<dbReference type="InterPro" id="IPR000792">
    <property type="entry name" value="Tscrpt_reg_LuxR_C"/>
</dbReference>
<dbReference type="PANTHER" id="PTHR44688">
    <property type="entry name" value="DNA-BINDING TRANSCRIPTIONAL ACTIVATOR DEVR_DOSR"/>
    <property type="match status" value="1"/>
</dbReference>
<dbReference type="Gene3D" id="1.10.10.10">
    <property type="entry name" value="Winged helix-like DNA-binding domain superfamily/Winged helix DNA-binding domain"/>
    <property type="match status" value="1"/>
</dbReference>
<proteinExistence type="predicted"/>
<dbReference type="OrthoDB" id="9808843at2"/>
<evidence type="ECO:0000256" key="2">
    <source>
        <dbReference type="ARBA" id="ARBA00023125"/>
    </source>
</evidence>
<dbReference type="GO" id="GO:0006355">
    <property type="term" value="P:regulation of DNA-templated transcription"/>
    <property type="evidence" value="ECO:0007669"/>
    <property type="project" value="InterPro"/>
</dbReference>
<dbReference type="SUPFAM" id="SSF46894">
    <property type="entry name" value="C-terminal effector domain of the bipartite response regulators"/>
    <property type="match status" value="1"/>
</dbReference>
<feature type="domain" description="HTH luxR-type" evidence="5">
    <location>
        <begin position="155"/>
        <end position="220"/>
    </location>
</feature>
<sequence length="222" mass="22516">MAKLNPSGWIGGRGNRDVREDDRGRAGVVVVGETIAPSGARVLGRIPLGAPDAVAAAVVRLAPALVLVDLTGPRDAGPAAIEALLTRAPDLPVLAVAAPGADHVLVLDAVRAGATGVATTVDPAELADLAAAAAAGRPAFSPGLAAVVLESVVQSAAAVPELSPRESEVLRLVVEGLTAKQVAARLVLSPRTVENHVQRLLRKFDVPGRGALVRYAIEHGLA</sequence>
<evidence type="ECO:0000313" key="6">
    <source>
        <dbReference type="EMBL" id="SFO33281.1"/>
    </source>
</evidence>
<dbReference type="GO" id="GO:0003677">
    <property type="term" value="F:DNA binding"/>
    <property type="evidence" value="ECO:0007669"/>
    <property type="project" value="UniProtKB-KW"/>
</dbReference>
<reference evidence="6 7" key="1">
    <citation type="submission" date="2016-10" db="EMBL/GenBank/DDBJ databases">
        <authorList>
            <person name="de Groot N.N."/>
        </authorList>
    </citation>
    <scope>NUCLEOTIDE SEQUENCE [LARGE SCALE GENOMIC DNA]</scope>
    <source>
        <strain evidence="6 7">CGMCC 4.1877</strain>
    </source>
</reference>
<protein>
    <submittedName>
        <fullName evidence="6">DNA-binding response regulator, NarL/FixJ family, contains REC and HTH domains</fullName>
    </submittedName>
</protein>
<evidence type="ECO:0000259" key="5">
    <source>
        <dbReference type="PROSITE" id="PS50043"/>
    </source>
</evidence>
<dbReference type="EMBL" id="FOUY01000045">
    <property type="protein sequence ID" value="SFO33281.1"/>
    <property type="molecule type" value="Genomic_DNA"/>
</dbReference>
<dbReference type="PANTHER" id="PTHR44688:SF16">
    <property type="entry name" value="DNA-BINDING TRANSCRIPTIONAL ACTIVATOR DEVR_DOSR"/>
    <property type="match status" value="1"/>
</dbReference>
<dbReference type="InterPro" id="IPR011006">
    <property type="entry name" value="CheY-like_superfamily"/>
</dbReference>
<feature type="region of interest" description="Disordered" evidence="4">
    <location>
        <begin position="1"/>
        <end position="20"/>
    </location>
</feature>
<keyword evidence="3" id="KW-0804">Transcription</keyword>
<evidence type="ECO:0000256" key="4">
    <source>
        <dbReference type="SAM" id="MobiDB-lite"/>
    </source>
</evidence>
<dbReference type="PROSITE" id="PS00622">
    <property type="entry name" value="HTH_LUXR_1"/>
    <property type="match status" value="1"/>
</dbReference>
<organism evidence="6 7">
    <name type="scientific">Pseudonocardia ammonioxydans</name>
    <dbReference type="NCBI Taxonomy" id="260086"/>
    <lineage>
        <taxon>Bacteria</taxon>
        <taxon>Bacillati</taxon>
        <taxon>Actinomycetota</taxon>
        <taxon>Actinomycetes</taxon>
        <taxon>Pseudonocardiales</taxon>
        <taxon>Pseudonocardiaceae</taxon>
        <taxon>Pseudonocardia</taxon>
    </lineage>
</organism>
<dbReference type="Proteomes" id="UP000199614">
    <property type="component" value="Unassembled WGS sequence"/>
</dbReference>
<dbReference type="Gene3D" id="3.40.50.2300">
    <property type="match status" value="1"/>
</dbReference>
<name>A0A1I5GCK9_PSUAM</name>
<keyword evidence="1" id="KW-0805">Transcription regulation</keyword>
<dbReference type="STRING" id="260086.SAMN05216207_104518"/>
<keyword evidence="7" id="KW-1185">Reference proteome</keyword>
<dbReference type="CDD" id="cd06170">
    <property type="entry name" value="LuxR_C_like"/>
    <property type="match status" value="1"/>
</dbReference>
<dbReference type="PROSITE" id="PS50043">
    <property type="entry name" value="HTH_LUXR_2"/>
    <property type="match status" value="1"/>
</dbReference>
<dbReference type="InterPro" id="IPR036388">
    <property type="entry name" value="WH-like_DNA-bd_sf"/>
</dbReference>